<dbReference type="InterPro" id="IPR008930">
    <property type="entry name" value="Terpenoid_cyclase/PrenylTrfase"/>
</dbReference>
<gene>
    <name evidence="1" type="ORF">Mal15_15270</name>
</gene>
<dbReference type="SUPFAM" id="SSF48371">
    <property type="entry name" value="ARM repeat"/>
    <property type="match status" value="1"/>
</dbReference>
<dbReference type="Gene3D" id="1.25.10.10">
    <property type="entry name" value="Leucine-rich Repeat Variant"/>
    <property type="match status" value="1"/>
</dbReference>
<reference evidence="1 2" key="1">
    <citation type="submission" date="2019-02" db="EMBL/GenBank/DDBJ databases">
        <title>Planctomycetal bacteria perform biofilm scaping via a novel small molecule.</title>
        <authorList>
            <person name="Jeske O."/>
            <person name="Boedeker C."/>
            <person name="Wiegand S."/>
            <person name="Breitling P."/>
            <person name="Kallscheuer N."/>
            <person name="Jogler M."/>
            <person name="Rohde M."/>
            <person name="Petersen J."/>
            <person name="Medema M.H."/>
            <person name="Surup F."/>
            <person name="Jogler C."/>
        </authorList>
    </citation>
    <scope>NUCLEOTIDE SEQUENCE [LARGE SCALE GENOMIC DNA]</scope>
    <source>
        <strain evidence="1 2">Mal15</strain>
    </source>
</reference>
<evidence type="ECO:0008006" key="3">
    <source>
        <dbReference type="Google" id="ProtNLM"/>
    </source>
</evidence>
<dbReference type="InterPro" id="IPR016024">
    <property type="entry name" value="ARM-type_fold"/>
</dbReference>
<evidence type="ECO:0000313" key="1">
    <source>
        <dbReference type="EMBL" id="QEF97487.1"/>
    </source>
</evidence>
<organism evidence="1 2">
    <name type="scientific">Stieleria maiorica</name>
    <dbReference type="NCBI Taxonomy" id="2795974"/>
    <lineage>
        <taxon>Bacteria</taxon>
        <taxon>Pseudomonadati</taxon>
        <taxon>Planctomycetota</taxon>
        <taxon>Planctomycetia</taxon>
        <taxon>Pirellulales</taxon>
        <taxon>Pirellulaceae</taxon>
        <taxon>Stieleria</taxon>
    </lineage>
</organism>
<dbReference type="Proteomes" id="UP000321353">
    <property type="component" value="Chromosome"/>
</dbReference>
<sequence>MIAAFAAVWCSITVVSDSRAYTPDDPTVVKMVDRGIKFLENTKGATPGETVLCAYTHFKVEHDESNPLVKSGIEEAKKFAAEASRGAGHKSHYECAVSVMLLCEVSPSRFRNELATFKRFYDEHQKPHGGFGYPEDQMGDVSQTQYAILAIWTLDRNGFKMDYNRVKGALDWLIAVQDINGPWPYHGKVPVTGGLARQAKTSMSMALAGAASLLIGGDALRVWGDTSADEDPGIVGLPKAVKIYKEDVNAERRKTVKIPPQRLLGPCEYMERWRQQNPETFGGNLYWYFYTAYTTERYESFLEIAKGLKADKSPAWYNNIVSELIKMQSAESGGWETRAHTSPALSTSFAILFLIRSTQKALGTGASATTIGGYQFGDDVSNAKLVGGKAVTKSPAQSVNQMLELLESDGADDLDGKALADRAVLPTDPVERSAQLDRLERLVRGSRSWQARRVSARLLGTSDDLRVVPALIYALSDPDHAVRAYARDGLRFISRKFEGFGMPDEPTNAEIRQAQRKWREWYLTMKPGYVFLDEI</sequence>
<evidence type="ECO:0000313" key="2">
    <source>
        <dbReference type="Proteomes" id="UP000321353"/>
    </source>
</evidence>
<dbReference type="InterPro" id="IPR011989">
    <property type="entry name" value="ARM-like"/>
</dbReference>
<dbReference type="SUPFAM" id="SSF48239">
    <property type="entry name" value="Terpenoid cyclases/Protein prenyltransferases"/>
    <property type="match status" value="1"/>
</dbReference>
<name>A0A5B9ME64_9BACT</name>
<protein>
    <recommendedName>
        <fullName evidence="3">Prenyltransferase and squalene oxidase repeat protein</fullName>
    </recommendedName>
</protein>
<dbReference type="AlphaFoldDB" id="A0A5B9ME64"/>
<dbReference type="EMBL" id="CP036264">
    <property type="protein sequence ID" value="QEF97487.1"/>
    <property type="molecule type" value="Genomic_DNA"/>
</dbReference>
<proteinExistence type="predicted"/>
<keyword evidence="2" id="KW-1185">Reference proteome</keyword>
<accession>A0A5B9ME64</accession>
<dbReference type="Gene3D" id="1.50.10.20">
    <property type="match status" value="1"/>
</dbReference>
<dbReference type="KEGG" id="smam:Mal15_15270"/>